<dbReference type="Proteomes" id="UP000274046">
    <property type="component" value="Unassembled WGS sequence"/>
</dbReference>
<keyword evidence="1" id="KW-0812">Transmembrane</keyword>
<keyword evidence="1" id="KW-0472">Membrane</keyword>
<feature type="transmembrane region" description="Helical" evidence="1">
    <location>
        <begin position="12"/>
        <end position="34"/>
    </location>
</feature>
<name>A0A3N0C0H8_9SPHI</name>
<dbReference type="RefSeq" id="WP_123204347.1">
    <property type="nucleotide sequence ID" value="NZ_RBEE01000004.1"/>
</dbReference>
<feature type="transmembrane region" description="Helical" evidence="1">
    <location>
        <begin position="40"/>
        <end position="62"/>
    </location>
</feature>
<dbReference type="AlphaFoldDB" id="A0A3N0C0H8"/>
<keyword evidence="3" id="KW-1185">Reference proteome</keyword>
<feature type="transmembrane region" description="Helical" evidence="1">
    <location>
        <begin position="74"/>
        <end position="96"/>
    </location>
</feature>
<gene>
    <name evidence="2" type="ORF">D7004_02730</name>
</gene>
<proteinExistence type="predicted"/>
<protein>
    <submittedName>
        <fullName evidence="2">Uncharacterized protein</fullName>
    </submittedName>
</protein>
<organism evidence="2 3">
    <name type="scientific">Pedobacter jejuensis</name>
    <dbReference type="NCBI Taxonomy" id="1268550"/>
    <lineage>
        <taxon>Bacteria</taxon>
        <taxon>Pseudomonadati</taxon>
        <taxon>Bacteroidota</taxon>
        <taxon>Sphingobacteriia</taxon>
        <taxon>Sphingobacteriales</taxon>
        <taxon>Sphingobacteriaceae</taxon>
        <taxon>Pedobacter</taxon>
    </lineage>
</organism>
<evidence type="ECO:0000256" key="1">
    <source>
        <dbReference type="SAM" id="Phobius"/>
    </source>
</evidence>
<keyword evidence="1" id="KW-1133">Transmembrane helix</keyword>
<sequence>MKTQETLNPSKLRITIMLIITAVILSIPLVAMQFTTEVNWTLLDFVAAGVLLLSTCSAIEIVIRNVQNSNFRAVLFFIILMALFLIWAELAVGIFGTPFAGT</sequence>
<dbReference type="EMBL" id="RBEE01000004">
    <property type="protein sequence ID" value="RNL55692.1"/>
    <property type="molecule type" value="Genomic_DNA"/>
</dbReference>
<dbReference type="OrthoDB" id="9813621at2"/>
<accession>A0A3N0C0H8</accession>
<comment type="caution">
    <text evidence="2">The sequence shown here is derived from an EMBL/GenBank/DDBJ whole genome shotgun (WGS) entry which is preliminary data.</text>
</comment>
<evidence type="ECO:0000313" key="2">
    <source>
        <dbReference type="EMBL" id="RNL55692.1"/>
    </source>
</evidence>
<reference evidence="2 3" key="1">
    <citation type="submission" date="2018-10" db="EMBL/GenBank/DDBJ databases">
        <title>Genome sequencing of Pedobacter jejuensis TNB23.</title>
        <authorList>
            <person name="Cho Y.-J."/>
            <person name="Cho A."/>
            <person name="Kim O.-S."/>
        </authorList>
    </citation>
    <scope>NUCLEOTIDE SEQUENCE [LARGE SCALE GENOMIC DNA]</scope>
    <source>
        <strain evidence="2 3">TNB23</strain>
    </source>
</reference>
<evidence type="ECO:0000313" key="3">
    <source>
        <dbReference type="Proteomes" id="UP000274046"/>
    </source>
</evidence>